<dbReference type="Proteomes" id="UP000824890">
    <property type="component" value="Unassembled WGS sequence"/>
</dbReference>
<keyword evidence="4" id="KW-1185">Reference proteome</keyword>
<keyword evidence="2" id="KW-0472">Membrane</keyword>
<protein>
    <submittedName>
        <fullName evidence="3">Uncharacterized protein</fullName>
    </submittedName>
</protein>
<feature type="compositionally biased region" description="Polar residues" evidence="1">
    <location>
        <begin position="553"/>
        <end position="563"/>
    </location>
</feature>
<comment type="caution">
    <text evidence="3">The sequence shown here is derived from an EMBL/GenBank/DDBJ whole genome shotgun (WGS) entry which is preliminary data.</text>
</comment>
<evidence type="ECO:0000313" key="4">
    <source>
        <dbReference type="Proteomes" id="UP000824890"/>
    </source>
</evidence>
<gene>
    <name evidence="3" type="ORF">HID58_041329</name>
</gene>
<proteinExistence type="predicted"/>
<evidence type="ECO:0000313" key="3">
    <source>
        <dbReference type="EMBL" id="KAH0901826.1"/>
    </source>
</evidence>
<reference evidence="3 4" key="1">
    <citation type="submission" date="2021-05" db="EMBL/GenBank/DDBJ databases">
        <title>Genome Assembly of Synthetic Allotetraploid Brassica napus Reveals Homoeologous Exchanges between Subgenomes.</title>
        <authorList>
            <person name="Davis J.T."/>
        </authorList>
    </citation>
    <scope>NUCLEOTIDE SEQUENCE [LARGE SCALE GENOMIC DNA]</scope>
    <source>
        <strain evidence="4">cv. Da-Ae</strain>
        <tissue evidence="3">Seedling</tissue>
    </source>
</reference>
<keyword evidence="2" id="KW-1133">Transmembrane helix</keyword>
<feature type="compositionally biased region" description="Polar residues" evidence="1">
    <location>
        <begin position="490"/>
        <end position="500"/>
    </location>
</feature>
<feature type="region of interest" description="Disordered" evidence="1">
    <location>
        <begin position="483"/>
        <end position="563"/>
    </location>
</feature>
<accession>A0ABQ8BAJ4</accession>
<evidence type="ECO:0000256" key="1">
    <source>
        <dbReference type="SAM" id="MobiDB-lite"/>
    </source>
</evidence>
<feature type="compositionally biased region" description="Basic and acidic residues" evidence="1">
    <location>
        <begin position="501"/>
        <end position="523"/>
    </location>
</feature>
<evidence type="ECO:0000256" key="2">
    <source>
        <dbReference type="SAM" id="Phobius"/>
    </source>
</evidence>
<feature type="transmembrane region" description="Helical" evidence="2">
    <location>
        <begin position="64"/>
        <end position="86"/>
    </location>
</feature>
<dbReference type="EMBL" id="JAGKQM010000011">
    <property type="protein sequence ID" value="KAH0901826.1"/>
    <property type="molecule type" value="Genomic_DNA"/>
</dbReference>
<sequence>MVNISDPIKKLGFIVQIDSKRQVKVQKRIIPSQNLETLSDTDIKTPRSSPHSDAGGARARRHRLFLWSLMLSFDSYHLSAAFLIFFKFSLPDLTPSISVATRRSQVTGTVLFSGGSWRTCACASLTFPLSLFTRMLYALGFRSLIFNRRWPSHPLNKRYAVLKVDGSSASLVSVNLNALSNLPPDCSLQPNDILCRVLSLKRSLSDTHVPPVLVYRCLVASYPYVSTNSPSSADKAFPTVDVFTCDKTIPPSSSIKHYNSSSAQSSSALWYPSNVSLRSDWSIADVSPSSFTAWARPMENIQDVSPSFSPAFVGKSSSISSSSSYEERRLPLYLLSVKGAKVSVSSPSSLFSLNTILLSCVAVSTRPEDANENTSGFLAPLTHSSSASNPLSSSYEDLSVSRISSNKQNLTNMATTLHQAMSFCCLRQRYGAPMQSKITSTPFPSVSAFTLATKSSQMSQSHLNLHEPEISATINISKELDKNSKHTQTESEVIASNSPNCHEHCSNREKRNTKKDSAGERRPIMKTVDQTVHATSGKAVASFRETPAGTGRTCPTGTATFSA</sequence>
<organism evidence="3 4">
    <name type="scientific">Brassica napus</name>
    <name type="common">Rape</name>
    <dbReference type="NCBI Taxonomy" id="3708"/>
    <lineage>
        <taxon>Eukaryota</taxon>
        <taxon>Viridiplantae</taxon>
        <taxon>Streptophyta</taxon>
        <taxon>Embryophyta</taxon>
        <taxon>Tracheophyta</taxon>
        <taxon>Spermatophyta</taxon>
        <taxon>Magnoliopsida</taxon>
        <taxon>eudicotyledons</taxon>
        <taxon>Gunneridae</taxon>
        <taxon>Pentapetalae</taxon>
        <taxon>rosids</taxon>
        <taxon>malvids</taxon>
        <taxon>Brassicales</taxon>
        <taxon>Brassicaceae</taxon>
        <taxon>Brassiceae</taxon>
        <taxon>Brassica</taxon>
    </lineage>
</organism>
<keyword evidence="2" id="KW-0812">Transmembrane</keyword>
<name>A0ABQ8BAJ4_BRANA</name>